<gene>
    <name evidence="1" type="ORF">OOU_Y34scaffold00726g29</name>
</gene>
<name>A0AA97NRN3_PYRO3</name>
<sequence>MRQAQSTIFFVLNHWNLLFDVIRRGILSSTASKRGSSEVVAARPGCNDRFGQRGVNGSATELWMRCLLHLGAGVTVAGTAAPVI</sequence>
<dbReference type="EMBL" id="JH793022">
    <property type="protein sequence ID" value="ELQ35070.1"/>
    <property type="molecule type" value="Genomic_DNA"/>
</dbReference>
<dbReference type="AlphaFoldDB" id="A0AA97NRN3"/>
<reference evidence="1" key="1">
    <citation type="journal article" date="2012" name="PLoS Genet.">
        <title>Comparative analysis of the genomes of two field isolates of the rice blast fungus Magnaporthe oryzae.</title>
        <authorList>
            <person name="Xue M."/>
            <person name="Yang J."/>
            <person name="Li Z."/>
            <person name="Hu S."/>
            <person name="Yao N."/>
            <person name="Dean R.A."/>
            <person name="Zhao W."/>
            <person name="Shen M."/>
            <person name="Zhang H."/>
            <person name="Li C."/>
            <person name="Liu L."/>
            <person name="Cao L."/>
            <person name="Xu X."/>
            <person name="Xing Y."/>
            <person name="Hsiang T."/>
            <person name="Zhang Z."/>
            <person name="Xu J.R."/>
            <person name="Peng Y.L."/>
        </authorList>
    </citation>
    <scope>NUCLEOTIDE SEQUENCE</scope>
    <source>
        <strain evidence="1">Y34</strain>
    </source>
</reference>
<evidence type="ECO:0000313" key="1">
    <source>
        <dbReference type="EMBL" id="ELQ35070.1"/>
    </source>
</evidence>
<dbReference type="Proteomes" id="UP000011086">
    <property type="component" value="Unassembled WGS sequence"/>
</dbReference>
<proteinExistence type="predicted"/>
<accession>A0AA97NRN3</accession>
<protein>
    <submittedName>
        <fullName evidence="1">Uncharacterized protein</fullName>
    </submittedName>
</protein>
<organism evidence="1">
    <name type="scientific">Pyricularia oryzae (strain Y34)</name>
    <name type="common">Rice blast fungus</name>
    <name type="synonym">Magnaporthe oryzae</name>
    <dbReference type="NCBI Taxonomy" id="1143189"/>
    <lineage>
        <taxon>Eukaryota</taxon>
        <taxon>Fungi</taxon>
        <taxon>Dikarya</taxon>
        <taxon>Ascomycota</taxon>
        <taxon>Pezizomycotina</taxon>
        <taxon>Sordariomycetes</taxon>
        <taxon>Sordariomycetidae</taxon>
        <taxon>Magnaporthales</taxon>
        <taxon>Pyriculariaceae</taxon>
        <taxon>Pyricularia</taxon>
    </lineage>
</organism>